<dbReference type="PROSITE" id="PS00374">
    <property type="entry name" value="MGMT"/>
    <property type="match status" value="1"/>
</dbReference>
<protein>
    <recommendedName>
        <fullName evidence="9">Methylated-DNA--protein-cysteine methyltransferase</fullName>
        <ecNumber evidence="9">2.1.1.63</ecNumber>
    </recommendedName>
    <alternativeName>
        <fullName evidence="9">6-O-methylguanine-DNA methyltransferase</fullName>
        <shortName evidence="9">MGMT</shortName>
    </alternativeName>
    <alternativeName>
        <fullName evidence="9">O-6-methylguanine-DNA-alkyltransferase</fullName>
    </alternativeName>
</protein>
<dbReference type="Gene3D" id="3.30.160.70">
    <property type="entry name" value="Methylated DNA-protein cysteine methyltransferase domain"/>
    <property type="match status" value="1"/>
</dbReference>
<dbReference type="SUPFAM" id="SSF46767">
    <property type="entry name" value="Methylated DNA-protein cysteine methyltransferase, C-terminal domain"/>
    <property type="match status" value="1"/>
</dbReference>
<feature type="active site" description="Nucleophile; methyl group acceptor" evidence="9">
    <location>
        <position position="124"/>
    </location>
</feature>
<comment type="catalytic activity">
    <reaction evidence="8 9">
        <text>a 6-O-methyl-2'-deoxyguanosine in DNA + L-cysteinyl-[protein] = S-methyl-L-cysteinyl-[protein] + a 2'-deoxyguanosine in DNA</text>
        <dbReference type="Rhea" id="RHEA:24000"/>
        <dbReference type="Rhea" id="RHEA-COMP:10131"/>
        <dbReference type="Rhea" id="RHEA-COMP:10132"/>
        <dbReference type="Rhea" id="RHEA-COMP:11367"/>
        <dbReference type="Rhea" id="RHEA-COMP:11368"/>
        <dbReference type="ChEBI" id="CHEBI:29950"/>
        <dbReference type="ChEBI" id="CHEBI:82612"/>
        <dbReference type="ChEBI" id="CHEBI:85445"/>
        <dbReference type="ChEBI" id="CHEBI:85448"/>
        <dbReference type="EC" id="2.1.1.63"/>
    </reaction>
</comment>
<comment type="miscellaneous">
    <text evidence="9">This enzyme catalyzes only one turnover and therefore is not strictly catalytic. According to one definition, an enzyme is a biocatalyst that acts repeatedly and over many reaction cycles.</text>
</comment>
<dbReference type="FunFam" id="1.10.10.10:FF:000214">
    <property type="entry name" value="Methylated-DNA--protein-cysteine methyltransferase"/>
    <property type="match status" value="1"/>
</dbReference>
<dbReference type="InterPro" id="IPR036217">
    <property type="entry name" value="MethylDNA_cys_MeTrfase_DNAb"/>
</dbReference>
<dbReference type="AlphaFoldDB" id="Q2RN80"/>
<keyword evidence="7 9" id="KW-0234">DNA repair</keyword>
<evidence type="ECO:0000256" key="7">
    <source>
        <dbReference type="ARBA" id="ARBA00023204"/>
    </source>
</evidence>
<dbReference type="GO" id="GO:0006307">
    <property type="term" value="P:DNA alkylation repair"/>
    <property type="evidence" value="ECO:0007669"/>
    <property type="project" value="UniProtKB-UniRule"/>
</dbReference>
<keyword evidence="6 9" id="KW-0227">DNA damage</keyword>
<dbReference type="EnsemblBacteria" id="ABC24415">
    <property type="protein sequence ID" value="ABC24415"/>
    <property type="gene ID" value="Rru_A3621"/>
</dbReference>
<dbReference type="Proteomes" id="UP000001929">
    <property type="component" value="Chromosome"/>
</dbReference>
<dbReference type="Gene3D" id="1.10.10.10">
    <property type="entry name" value="Winged helix-like DNA-binding domain superfamily/Winged helix DNA-binding domain"/>
    <property type="match status" value="1"/>
</dbReference>
<evidence type="ECO:0000256" key="5">
    <source>
        <dbReference type="ARBA" id="ARBA00022679"/>
    </source>
</evidence>
<evidence type="ECO:0000259" key="10">
    <source>
        <dbReference type="Pfam" id="PF01035"/>
    </source>
</evidence>
<evidence type="ECO:0000256" key="2">
    <source>
        <dbReference type="ARBA" id="ARBA00008711"/>
    </source>
</evidence>
<dbReference type="PANTHER" id="PTHR10815:SF5">
    <property type="entry name" value="METHYLATED-DNA--PROTEIN-CYSTEINE METHYLTRANSFERASE"/>
    <property type="match status" value="1"/>
</dbReference>
<dbReference type="NCBIfam" id="TIGR00589">
    <property type="entry name" value="ogt"/>
    <property type="match status" value="1"/>
</dbReference>
<comment type="similarity">
    <text evidence="2 9">Belongs to the MGMT family.</text>
</comment>
<dbReference type="InterPro" id="IPR001497">
    <property type="entry name" value="MethylDNA_cys_MeTrfase_AS"/>
</dbReference>
<dbReference type="PhylomeDB" id="Q2RN80"/>
<evidence type="ECO:0000256" key="3">
    <source>
        <dbReference type="ARBA" id="ARBA00022490"/>
    </source>
</evidence>
<evidence type="ECO:0000256" key="1">
    <source>
        <dbReference type="ARBA" id="ARBA00001286"/>
    </source>
</evidence>
<keyword evidence="13" id="KW-1185">Reference proteome</keyword>
<dbReference type="eggNOG" id="COG0350">
    <property type="taxonomic scope" value="Bacteria"/>
</dbReference>
<dbReference type="PATRIC" id="fig|269796.9.peg.3742"/>
<name>Q2RN80_RHORT</name>
<dbReference type="InterPro" id="IPR008332">
    <property type="entry name" value="MethylG_MeTrfase_N"/>
</dbReference>
<dbReference type="KEGG" id="rru:Rru_A3621"/>
<dbReference type="HOGENOM" id="CLU_000445_52_2_5"/>
<evidence type="ECO:0000313" key="13">
    <source>
        <dbReference type="Proteomes" id="UP000001929"/>
    </source>
</evidence>
<organism evidence="12 13">
    <name type="scientific">Rhodospirillum rubrum (strain ATCC 11170 / ATH 1.1.1 / DSM 467 / LMG 4362 / NCIMB 8255 / S1)</name>
    <dbReference type="NCBI Taxonomy" id="269796"/>
    <lineage>
        <taxon>Bacteria</taxon>
        <taxon>Pseudomonadati</taxon>
        <taxon>Pseudomonadota</taxon>
        <taxon>Alphaproteobacteria</taxon>
        <taxon>Rhodospirillales</taxon>
        <taxon>Rhodospirillaceae</taxon>
        <taxon>Rhodospirillum</taxon>
    </lineage>
</organism>
<dbReference type="GO" id="GO:0003908">
    <property type="term" value="F:methylated-DNA-[protein]-cysteine S-methyltransferase activity"/>
    <property type="evidence" value="ECO:0007669"/>
    <property type="project" value="UniProtKB-UniRule"/>
</dbReference>
<evidence type="ECO:0000313" key="12">
    <source>
        <dbReference type="EMBL" id="ABC24415.1"/>
    </source>
</evidence>
<proteinExistence type="inferred from homology"/>
<dbReference type="InterPro" id="IPR023546">
    <property type="entry name" value="MGMT"/>
</dbReference>
<dbReference type="GO" id="GO:0032259">
    <property type="term" value="P:methylation"/>
    <property type="evidence" value="ECO:0007669"/>
    <property type="project" value="UniProtKB-KW"/>
</dbReference>
<feature type="domain" description="Methylated-DNA-[protein]-cysteine S-methyltransferase DNA binding" evidence="10">
    <location>
        <begin position="76"/>
        <end position="155"/>
    </location>
</feature>
<feature type="domain" description="Methylguanine DNA methyltransferase ribonuclease-like" evidence="11">
    <location>
        <begin position="5"/>
        <end position="71"/>
    </location>
</feature>
<evidence type="ECO:0000256" key="4">
    <source>
        <dbReference type="ARBA" id="ARBA00022603"/>
    </source>
</evidence>
<keyword evidence="4 9" id="KW-0489">Methyltransferase</keyword>
<dbReference type="GO" id="GO:0005737">
    <property type="term" value="C:cytoplasm"/>
    <property type="evidence" value="ECO:0007669"/>
    <property type="project" value="UniProtKB-SubCell"/>
</dbReference>
<evidence type="ECO:0000256" key="9">
    <source>
        <dbReference type="HAMAP-Rule" id="MF_00772"/>
    </source>
</evidence>
<dbReference type="EC" id="2.1.1.63" evidence="9"/>
<evidence type="ECO:0000256" key="6">
    <source>
        <dbReference type="ARBA" id="ARBA00022763"/>
    </source>
</evidence>
<sequence length="165" mass="16980">MPRITLASPVGPLWLEERHDALVALGWGEDETIPPPGAGALAATPLLAEAALQLAAYFAGARQGFDLPLAPGGTDHQARVWAALREIPFGRTESYGALAARVGSSARSVGTACGRNPLPILIPCHRVLAAAGAAGGYSGRGGLETKRRLLALEGVPLPGETLSLF</sequence>
<dbReference type="SUPFAM" id="SSF53155">
    <property type="entry name" value="Methylated DNA-protein cysteine methyltransferase domain"/>
    <property type="match status" value="1"/>
</dbReference>
<gene>
    <name evidence="12" type="ordered locus">Rru_A3621</name>
</gene>
<accession>Q2RN80</accession>
<comment type="subcellular location">
    <subcellularLocation>
        <location evidence="9">Cytoplasm</location>
    </subcellularLocation>
</comment>
<reference evidence="12 13" key="1">
    <citation type="journal article" date="2011" name="Stand. Genomic Sci.">
        <title>Complete genome sequence of Rhodospirillum rubrum type strain (S1).</title>
        <authorList>
            <person name="Munk A.C."/>
            <person name="Copeland A."/>
            <person name="Lucas S."/>
            <person name="Lapidus A."/>
            <person name="Del Rio T.G."/>
            <person name="Barry K."/>
            <person name="Detter J.C."/>
            <person name="Hammon N."/>
            <person name="Israni S."/>
            <person name="Pitluck S."/>
            <person name="Brettin T."/>
            <person name="Bruce D."/>
            <person name="Han C."/>
            <person name="Tapia R."/>
            <person name="Gilna P."/>
            <person name="Schmutz J."/>
            <person name="Larimer F."/>
            <person name="Land M."/>
            <person name="Kyrpides N.C."/>
            <person name="Mavromatis K."/>
            <person name="Richardson P."/>
            <person name="Rohde M."/>
            <person name="Goker M."/>
            <person name="Klenk H.P."/>
            <person name="Zhang Y."/>
            <person name="Roberts G.P."/>
            <person name="Reslewic S."/>
            <person name="Schwartz D.C."/>
        </authorList>
    </citation>
    <scope>NUCLEOTIDE SEQUENCE [LARGE SCALE GENOMIC DNA]</scope>
    <source>
        <strain evidence="13">ATCC 11170 / ATH 1.1.1 / DSM 467 / LMG 4362 / NCIMB 8255 / S1</strain>
    </source>
</reference>
<dbReference type="PANTHER" id="PTHR10815">
    <property type="entry name" value="METHYLATED-DNA--PROTEIN-CYSTEINE METHYLTRANSFERASE"/>
    <property type="match status" value="1"/>
</dbReference>
<dbReference type="CDD" id="cd06445">
    <property type="entry name" value="ATase"/>
    <property type="match status" value="1"/>
</dbReference>
<dbReference type="InterPro" id="IPR014048">
    <property type="entry name" value="MethylDNA_cys_MeTrfase_DNA-bd"/>
</dbReference>
<dbReference type="EMBL" id="CP000230">
    <property type="protein sequence ID" value="ABC24415.1"/>
    <property type="molecule type" value="Genomic_DNA"/>
</dbReference>
<evidence type="ECO:0000256" key="8">
    <source>
        <dbReference type="ARBA" id="ARBA00049348"/>
    </source>
</evidence>
<dbReference type="RefSeq" id="WP_011391368.1">
    <property type="nucleotide sequence ID" value="NC_007643.1"/>
</dbReference>
<dbReference type="InterPro" id="IPR036388">
    <property type="entry name" value="WH-like_DNA-bd_sf"/>
</dbReference>
<dbReference type="HAMAP" id="MF_00772">
    <property type="entry name" value="OGT"/>
    <property type="match status" value="1"/>
</dbReference>
<dbReference type="STRING" id="269796.Rru_A3621"/>
<evidence type="ECO:0000259" key="11">
    <source>
        <dbReference type="Pfam" id="PF02870"/>
    </source>
</evidence>
<keyword evidence="3 9" id="KW-0963">Cytoplasm</keyword>
<comment type="function">
    <text evidence="9">Involved in the cellular defense against the biological effects of O6-methylguanine (O6-MeG) and O4-methylthymine (O4-MeT) in DNA. Repairs the methylated nucleobase in DNA by stoichiometrically transferring the methyl group to a cysteine residue in the enzyme. This is a suicide reaction: the enzyme is irreversibly inactivated.</text>
</comment>
<keyword evidence="5 9" id="KW-0808">Transferase</keyword>
<dbReference type="Pfam" id="PF02870">
    <property type="entry name" value="Methyltransf_1N"/>
    <property type="match status" value="1"/>
</dbReference>
<comment type="catalytic activity">
    <reaction evidence="1 9">
        <text>a 4-O-methyl-thymidine in DNA + L-cysteinyl-[protein] = a thymidine in DNA + S-methyl-L-cysteinyl-[protein]</text>
        <dbReference type="Rhea" id="RHEA:53428"/>
        <dbReference type="Rhea" id="RHEA-COMP:10131"/>
        <dbReference type="Rhea" id="RHEA-COMP:10132"/>
        <dbReference type="Rhea" id="RHEA-COMP:13555"/>
        <dbReference type="Rhea" id="RHEA-COMP:13556"/>
        <dbReference type="ChEBI" id="CHEBI:29950"/>
        <dbReference type="ChEBI" id="CHEBI:82612"/>
        <dbReference type="ChEBI" id="CHEBI:137386"/>
        <dbReference type="ChEBI" id="CHEBI:137387"/>
        <dbReference type="EC" id="2.1.1.63"/>
    </reaction>
</comment>
<dbReference type="InterPro" id="IPR036631">
    <property type="entry name" value="MGMT_N_sf"/>
</dbReference>
<dbReference type="Pfam" id="PF01035">
    <property type="entry name" value="DNA_binding_1"/>
    <property type="match status" value="1"/>
</dbReference>